<evidence type="ECO:0008006" key="4">
    <source>
        <dbReference type="Google" id="ProtNLM"/>
    </source>
</evidence>
<name>A0ABQ6Y5H6_9GAMM</name>
<feature type="transmembrane region" description="Helical" evidence="1">
    <location>
        <begin position="254"/>
        <end position="272"/>
    </location>
</feature>
<feature type="transmembrane region" description="Helical" evidence="1">
    <location>
        <begin position="229"/>
        <end position="248"/>
    </location>
</feature>
<keyword evidence="1" id="KW-0812">Transmembrane</keyword>
<feature type="transmembrane region" description="Helical" evidence="1">
    <location>
        <begin position="79"/>
        <end position="98"/>
    </location>
</feature>
<keyword evidence="1" id="KW-0472">Membrane</keyword>
<dbReference type="EMBL" id="AQPF01000031">
    <property type="protein sequence ID" value="KAF0804422.1"/>
    <property type="molecule type" value="Genomic_DNA"/>
</dbReference>
<dbReference type="RefSeq" id="WP_133492202.1">
    <property type="nucleotide sequence ID" value="NZ_AQPF01000031.1"/>
</dbReference>
<keyword evidence="1" id="KW-1133">Transmembrane helix</keyword>
<feature type="transmembrane region" description="Helical" evidence="1">
    <location>
        <begin position="158"/>
        <end position="177"/>
    </location>
</feature>
<proteinExistence type="predicted"/>
<evidence type="ECO:0000256" key="1">
    <source>
        <dbReference type="SAM" id="Phobius"/>
    </source>
</evidence>
<keyword evidence="3" id="KW-1185">Reference proteome</keyword>
<feature type="transmembrane region" description="Helical" evidence="1">
    <location>
        <begin position="118"/>
        <end position="137"/>
    </location>
</feature>
<protein>
    <recommendedName>
        <fullName evidence="4">Phosphate/sulfate permease</fullName>
    </recommendedName>
</protein>
<dbReference type="Proteomes" id="UP000771797">
    <property type="component" value="Unassembled WGS sequence"/>
</dbReference>
<gene>
    <name evidence="2" type="ORF">A6D6_03060</name>
</gene>
<evidence type="ECO:0000313" key="2">
    <source>
        <dbReference type="EMBL" id="KAF0804422.1"/>
    </source>
</evidence>
<feature type="transmembrane region" description="Helical" evidence="1">
    <location>
        <begin position="38"/>
        <end position="58"/>
    </location>
</feature>
<feature type="transmembrane region" description="Helical" evidence="1">
    <location>
        <begin position="293"/>
        <end position="314"/>
    </location>
</feature>
<sequence length="319" mass="35573">MGDILMVAGFLLAAYSIVANDAIQTLGTFISSNHHRPWWLLWAFASAILVIVLLYGWFSHGGDPAYGRLEKFPMPEQGITWLYVIPPLAILILTRYGIPVSTTFLVLSVFAAGNVQSMLSKSGLGYAVAFVVALFTYRFVIRHLTEYFDRTYGNPVPAYWIALQWASTGFLWSQWLIQDLANIYAYLPRELDGQQFFLSLLVLLVLHAWIFKTAGGAIQRIVTTKTGTVDIRAATIIDFIYAIILFVFKEMSSIPMSTTWVFLGLLAGREFAISMHMFTPSTRETARVVMSDAMKAMLGLAVSLLLAFGLPPLFRMLGG</sequence>
<accession>A0ABQ6Y5H6</accession>
<organism evidence="2 3">
    <name type="scientific">Alcanivorax xiamenensis</name>
    <dbReference type="NCBI Taxonomy" id="1177156"/>
    <lineage>
        <taxon>Bacteria</taxon>
        <taxon>Pseudomonadati</taxon>
        <taxon>Pseudomonadota</taxon>
        <taxon>Gammaproteobacteria</taxon>
        <taxon>Oceanospirillales</taxon>
        <taxon>Alcanivoracaceae</taxon>
        <taxon>Alcanivorax</taxon>
    </lineage>
</organism>
<evidence type="ECO:0000313" key="3">
    <source>
        <dbReference type="Proteomes" id="UP000771797"/>
    </source>
</evidence>
<feature type="transmembrane region" description="Helical" evidence="1">
    <location>
        <begin position="197"/>
        <end position="217"/>
    </location>
</feature>
<comment type="caution">
    <text evidence="2">The sequence shown here is derived from an EMBL/GenBank/DDBJ whole genome shotgun (WGS) entry which is preliminary data.</text>
</comment>
<reference evidence="2 3" key="1">
    <citation type="submission" date="2012-09" db="EMBL/GenBank/DDBJ databases">
        <title>Genome Sequence of alkane-degrading Bacterium Alcanivorax sp. 6-D-6.</title>
        <authorList>
            <person name="Lai Q."/>
            <person name="Shao Z."/>
        </authorList>
    </citation>
    <scope>NUCLEOTIDE SEQUENCE [LARGE SCALE GENOMIC DNA]</scope>
    <source>
        <strain evidence="2 3">6-D-6</strain>
    </source>
</reference>